<dbReference type="SUPFAM" id="SSF49373">
    <property type="entry name" value="Invasin/intimin cell-adhesion fragments"/>
    <property type="match status" value="2"/>
</dbReference>
<evidence type="ECO:0000256" key="1">
    <source>
        <dbReference type="SAM" id="SignalP"/>
    </source>
</evidence>
<dbReference type="Proteomes" id="UP000824132">
    <property type="component" value="Unassembled WGS sequence"/>
</dbReference>
<dbReference type="SMART" id="SM00635">
    <property type="entry name" value="BID_2"/>
    <property type="match status" value="2"/>
</dbReference>
<dbReference type="Gene3D" id="2.160.20.110">
    <property type="match status" value="2"/>
</dbReference>
<feature type="domain" description="BIG2" evidence="2">
    <location>
        <begin position="112"/>
        <end position="188"/>
    </location>
</feature>
<feature type="chain" id="PRO_5039678331" evidence="1">
    <location>
        <begin position="20"/>
        <end position="845"/>
    </location>
</feature>
<comment type="caution">
    <text evidence="3">The sequence shown here is derived from an EMBL/GenBank/DDBJ whole genome shotgun (WGS) entry which is preliminary data.</text>
</comment>
<name>A0A9D2CZQ8_9FIRM</name>
<evidence type="ECO:0000313" key="3">
    <source>
        <dbReference type="EMBL" id="HIZ03819.1"/>
    </source>
</evidence>
<accession>A0A9D2CZQ8</accession>
<protein>
    <submittedName>
        <fullName evidence="3">Ig-like domain-containing protein</fullName>
    </submittedName>
</protein>
<dbReference type="Pfam" id="PF02368">
    <property type="entry name" value="Big_2"/>
    <property type="match status" value="2"/>
</dbReference>
<reference evidence="3" key="2">
    <citation type="submission" date="2021-04" db="EMBL/GenBank/DDBJ databases">
        <authorList>
            <person name="Gilroy R."/>
        </authorList>
    </citation>
    <scope>NUCLEOTIDE SEQUENCE</scope>
    <source>
        <strain evidence="3">CHK187-5294</strain>
    </source>
</reference>
<evidence type="ECO:0000313" key="4">
    <source>
        <dbReference type="Proteomes" id="UP000824132"/>
    </source>
</evidence>
<dbReference type="Gene3D" id="2.60.40.1080">
    <property type="match status" value="2"/>
</dbReference>
<feature type="domain" description="BIG2" evidence="2">
    <location>
        <begin position="28"/>
        <end position="105"/>
    </location>
</feature>
<dbReference type="InterPro" id="IPR008964">
    <property type="entry name" value="Invasin/intimin_cell_adhesion"/>
</dbReference>
<organism evidence="3 4">
    <name type="scientific">Candidatus Borkfalkia avistercoris</name>
    <dbReference type="NCBI Taxonomy" id="2838504"/>
    <lineage>
        <taxon>Bacteria</taxon>
        <taxon>Bacillati</taxon>
        <taxon>Bacillota</taxon>
        <taxon>Clostridia</taxon>
        <taxon>Christensenellales</taxon>
        <taxon>Christensenellaceae</taxon>
        <taxon>Candidatus Borkfalkia</taxon>
    </lineage>
</organism>
<dbReference type="EMBL" id="DXCL01000031">
    <property type="protein sequence ID" value="HIZ03819.1"/>
    <property type="molecule type" value="Genomic_DNA"/>
</dbReference>
<keyword evidence="1" id="KW-0732">Signal</keyword>
<feature type="signal peptide" evidence="1">
    <location>
        <begin position="1"/>
        <end position="19"/>
    </location>
</feature>
<reference evidence="3" key="1">
    <citation type="journal article" date="2021" name="PeerJ">
        <title>Extensive microbial diversity within the chicken gut microbiome revealed by metagenomics and culture.</title>
        <authorList>
            <person name="Gilroy R."/>
            <person name="Ravi A."/>
            <person name="Getino M."/>
            <person name="Pursley I."/>
            <person name="Horton D.L."/>
            <person name="Alikhan N.F."/>
            <person name="Baker D."/>
            <person name="Gharbi K."/>
            <person name="Hall N."/>
            <person name="Watson M."/>
            <person name="Adriaenssens E.M."/>
            <person name="Foster-Nyarko E."/>
            <person name="Jarju S."/>
            <person name="Secka A."/>
            <person name="Antonio M."/>
            <person name="Oren A."/>
            <person name="Chaudhuri R.R."/>
            <person name="La Ragione R."/>
            <person name="Hildebrand F."/>
            <person name="Pallen M.J."/>
        </authorList>
    </citation>
    <scope>NUCLEOTIDE SEQUENCE</scope>
    <source>
        <strain evidence="3">CHK187-5294</strain>
    </source>
</reference>
<dbReference type="InterPro" id="IPR003343">
    <property type="entry name" value="Big_2"/>
</dbReference>
<dbReference type="AlphaFoldDB" id="A0A9D2CZQ8"/>
<gene>
    <name evidence="3" type="ORF">H9727_05985</name>
</gene>
<dbReference type="PROSITE" id="PS51257">
    <property type="entry name" value="PROKAR_LIPOPROTEIN"/>
    <property type="match status" value="1"/>
</dbReference>
<evidence type="ECO:0000259" key="2">
    <source>
        <dbReference type="SMART" id="SM00635"/>
    </source>
</evidence>
<sequence length="845" mass="90772">MKKLIVIFMAALFLISAAACSEKTPAASPYTVSLNRSEANLEEGENVELSATVAENGEAVEASVTWKSSDLSVATVQEGVVTAVGVGTATVSAEYEGASAACVVNVSKYYEPQMHVELNYSEIRFTESGQTAQLTARALIGEEEQAVRAVFSSSAPEIASVSAEGLVTAVSEGSAEIYAKAEAGGYYAESVCRVSVAWFEESTEVETAEKYYIYDWSPERSGGISFTENVIRVRDIETGSELPYEYADGQVKILSGNGLFGERKIAVDGERLSLIATGIFVSGEIRTAEDLVSMMNGNNNQYLVLADDVDMSDYLKAHPWNSTDTATGAFFNRAFAGTLDGQGHSILNLTSSAGLIPRYTNTVFKEISAGGTIKNLHMQISIGLSGGEGARMGLLFGDMYGTIDNCFFEVNAQFNVNWYMYGAAPIYNLADTSKVTDTVFFIPNAAGLRMICSTSWGGDFEGLGVFENVAFVYGDSGVNNSLPNKYNPSISDIYVVRADGAAGEFNDAKVLNSEKYAAAGTGGNTNDPAYWDSTTLEEISAAMPGFVFTESTLGYGDKIIVDYNEQIEITDAYELAEGLSAKPWGNFVLMNDIDMREYLEENPWNWGTGANNTDIRALFNETFSGTLDGQGHSILNVTSSAGIIERWENVLFREISSTGVIKNVHIQLTLGIKSAGAWDRALMFGNMYGTLENCFFEIHAETDASSGYSGTAAIYRVSDTSIVKNTVFYIPEPAGFRLMCASTAESKQGVFENVAYVYGAFDYANLLPAAVNPDISGIYLIAEKDGSFTDAKALAGDYASGSTANGETLWEGTSLSAITAAMEGFTFTNESLSFGETVIRSLETA</sequence>
<proteinExistence type="predicted"/>